<evidence type="ECO:0008006" key="5">
    <source>
        <dbReference type="Google" id="ProtNLM"/>
    </source>
</evidence>
<dbReference type="EMBL" id="BAABJV010000027">
    <property type="protein sequence ID" value="GAA4796098.1"/>
    <property type="molecule type" value="Genomic_DNA"/>
</dbReference>
<comment type="caution">
    <text evidence="3">The sequence shown here is derived from an EMBL/GenBank/DDBJ whole genome shotgun (WGS) entry which is preliminary data.</text>
</comment>
<feature type="compositionally biased region" description="Low complexity" evidence="1">
    <location>
        <begin position="102"/>
        <end position="122"/>
    </location>
</feature>
<feature type="compositionally biased region" description="Acidic residues" evidence="1">
    <location>
        <begin position="92"/>
        <end position="101"/>
    </location>
</feature>
<feature type="chain" id="PRO_5045749406" description="Lipoprotein" evidence="2">
    <location>
        <begin position="25"/>
        <end position="212"/>
    </location>
</feature>
<name>A0ABP9BMB6_9ACTN</name>
<dbReference type="Proteomes" id="UP001501147">
    <property type="component" value="Unassembled WGS sequence"/>
</dbReference>
<proteinExistence type="predicted"/>
<dbReference type="PROSITE" id="PS51257">
    <property type="entry name" value="PROKAR_LIPOPROTEIN"/>
    <property type="match status" value="1"/>
</dbReference>
<evidence type="ECO:0000313" key="3">
    <source>
        <dbReference type="EMBL" id="GAA4796098.1"/>
    </source>
</evidence>
<reference evidence="4" key="1">
    <citation type="journal article" date="2019" name="Int. J. Syst. Evol. Microbiol.">
        <title>The Global Catalogue of Microorganisms (GCM) 10K type strain sequencing project: providing services to taxonomists for standard genome sequencing and annotation.</title>
        <authorList>
            <consortium name="The Broad Institute Genomics Platform"/>
            <consortium name="The Broad Institute Genome Sequencing Center for Infectious Disease"/>
            <person name="Wu L."/>
            <person name="Ma J."/>
        </authorList>
    </citation>
    <scope>NUCLEOTIDE SEQUENCE [LARGE SCALE GENOMIC DNA]</scope>
    <source>
        <strain evidence="4">JCM 18324</strain>
    </source>
</reference>
<keyword evidence="2" id="KW-0732">Signal</keyword>
<gene>
    <name evidence="3" type="ORF">GCM10023329_56080</name>
</gene>
<evidence type="ECO:0000256" key="2">
    <source>
        <dbReference type="SAM" id="SignalP"/>
    </source>
</evidence>
<evidence type="ECO:0000256" key="1">
    <source>
        <dbReference type="SAM" id="MobiDB-lite"/>
    </source>
</evidence>
<accession>A0ABP9BMB6</accession>
<keyword evidence="4" id="KW-1185">Reference proteome</keyword>
<sequence length="212" mass="20318">MRHAPAPGRSTALLAAVFAVLASAGCMSVGQDEGAPPAPSTSTSEGPDEVQEAGADRGAPGGQFPAGHGGGRPAVGDGDDPAEDGDGKGGEDGADEGEDAAPAEAGAPPGPSGSPTRGASPRPGGGQGKPDTHPSTTPPGPSAEPGTPTPEPPSEPPQEPEPEPSEPAEPTGQPSASSAPEVHGNALRTVADGEPEARFGPEPAASPQAGPV</sequence>
<dbReference type="RefSeq" id="WP_345616307.1">
    <property type="nucleotide sequence ID" value="NZ_BAABJV010000027.1"/>
</dbReference>
<feature type="region of interest" description="Disordered" evidence="1">
    <location>
        <begin position="28"/>
        <end position="212"/>
    </location>
</feature>
<protein>
    <recommendedName>
        <fullName evidence="5">Lipoprotein</fullName>
    </recommendedName>
</protein>
<feature type="signal peptide" evidence="2">
    <location>
        <begin position="1"/>
        <end position="24"/>
    </location>
</feature>
<feature type="compositionally biased region" description="Pro residues" evidence="1">
    <location>
        <begin position="136"/>
        <end position="157"/>
    </location>
</feature>
<evidence type="ECO:0000313" key="4">
    <source>
        <dbReference type="Proteomes" id="UP001501147"/>
    </source>
</evidence>
<organism evidence="3 4">
    <name type="scientific">Streptomyces sanyensis</name>
    <dbReference type="NCBI Taxonomy" id="568869"/>
    <lineage>
        <taxon>Bacteria</taxon>
        <taxon>Bacillati</taxon>
        <taxon>Actinomycetota</taxon>
        <taxon>Actinomycetes</taxon>
        <taxon>Kitasatosporales</taxon>
        <taxon>Streptomycetaceae</taxon>
        <taxon>Streptomyces</taxon>
    </lineage>
</organism>